<dbReference type="GO" id="GO:0007166">
    <property type="term" value="P:cell surface receptor signaling pathway"/>
    <property type="evidence" value="ECO:0007669"/>
    <property type="project" value="TreeGrafter"/>
</dbReference>
<evidence type="ECO:0000256" key="4">
    <source>
        <dbReference type="ARBA" id="ARBA00022729"/>
    </source>
</evidence>
<comment type="subcellular location">
    <subcellularLocation>
        <location evidence="1">Cell membrane</location>
        <topology evidence="1">Single-pass type I membrane protein</topology>
    </subcellularLocation>
</comment>
<evidence type="ECO:0000256" key="11">
    <source>
        <dbReference type="SAM" id="Phobius"/>
    </source>
</evidence>
<keyword evidence="10" id="KW-0393">Immunoglobulin domain</keyword>
<dbReference type="InterPro" id="IPR013783">
    <property type="entry name" value="Ig-like_fold"/>
</dbReference>
<dbReference type="PANTHER" id="PTHR25466:SF14">
    <property type="entry name" value="BUTYROPHILIN SUBFAMILY 2 MEMBER A2-LIKE-RELATED"/>
    <property type="match status" value="1"/>
</dbReference>
<dbReference type="Gene3D" id="2.60.40.10">
    <property type="entry name" value="Immunoglobulins"/>
    <property type="match status" value="2"/>
</dbReference>
<evidence type="ECO:0000256" key="9">
    <source>
        <dbReference type="ARBA" id="ARBA00023180"/>
    </source>
</evidence>
<keyword evidence="3 11" id="KW-0812">Transmembrane</keyword>
<dbReference type="SMART" id="SM00409">
    <property type="entry name" value="IG"/>
    <property type="match status" value="1"/>
</dbReference>
<feature type="domain" description="Ig-like" evidence="13">
    <location>
        <begin position="161"/>
        <end position="236"/>
    </location>
</feature>
<dbReference type="Ensembl" id="ENSACLT00000058627.1">
    <property type="protein sequence ID" value="ENSACLP00000059098.1"/>
    <property type="gene ID" value="ENSACLG00000036472.1"/>
</dbReference>
<dbReference type="PROSITE" id="PS50835">
    <property type="entry name" value="IG_LIKE"/>
    <property type="match status" value="2"/>
</dbReference>
<reference evidence="15" key="2">
    <citation type="submission" date="2023-03" db="EMBL/GenBank/DDBJ databases">
        <authorList>
            <consortium name="Wellcome Sanger Institute Data Sharing"/>
        </authorList>
    </citation>
    <scope>NUCLEOTIDE SEQUENCE [LARGE SCALE GENOMIC DNA]</scope>
</reference>
<dbReference type="GO" id="GO:0071222">
    <property type="term" value="P:cellular response to lipopolysaccharide"/>
    <property type="evidence" value="ECO:0007669"/>
    <property type="project" value="TreeGrafter"/>
</dbReference>
<dbReference type="GeneTree" id="ENSGT00540000073890"/>
<gene>
    <name evidence="14" type="primary">TPPP</name>
</gene>
<keyword evidence="2" id="KW-1003">Cell membrane</keyword>
<reference evidence="14" key="3">
    <citation type="submission" date="2025-08" db="UniProtKB">
        <authorList>
            <consortium name="Ensembl"/>
        </authorList>
    </citation>
    <scope>IDENTIFICATION</scope>
</reference>
<keyword evidence="15" id="KW-1185">Reference proteome</keyword>
<evidence type="ECO:0000256" key="5">
    <source>
        <dbReference type="ARBA" id="ARBA00022989"/>
    </source>
</evidence>
<dbReference type="InterPro" id="IPR007110">
    <property type="entry name" value="Ig-like_dom"/>
</dbReference>
<dbReference type="GO" id="GO:0031295">
    <property type="term" value="P:T cell costimulation"/>
    <property type="evidence" value="ECO:0007669"/>
    <property type="project" value="TreeGrafter"/>
</dbReference>
<evidence type="ECO:0000256" key="12">
    <source>
        <dbReference type="SAM" id="SignalP"/>
    </source>
</evidence>
<name>A0AAX7TPG8_ASTCA</name>
<evidence type="ECO:0000256" key="10">
    <source>
        <dbReference type="ARBA" id="ARBA00023319"/>
    </source>
</evidence>
<dbReference type="GO" id="GO:0006955">
    <property type="term" value="P:immune response"/>
    <property type="evidence" value="ECO:0007669"/>
    <property type="project" value="TreeGrafter"/>
</dbReference>
<reference evidence="14 15" key="1">
    <citation type="submission" date="2018-05" db="EMBL/GenBank/DDBJ databases">
        <authorList>
            <person name="Datahose"/>
        </authorList>
    </citation>
    <scope>NUCLEOTIDE SEQUENCE</scope>
</reference>
<dbReference type="GO" id="GO:0009897">
    <property type="term" value="C:external side of plasma membrane"/>
    <property type="evidence" value="ECO:0007669"/>
    <property type="project" value="TreeGrafter"/>
</dbReference>
<keyword evidence="7" id="KW-1015">Disulfide bond</keyword>
<feature type="domain" description="Ig-like" evidence="13">
    <location>
        <begin position="37"/>
        <end position="139"/>
    </location>
</feature>
<evidence type="ECO:0000256" key="7">
    <source>
        <dbReference type="ARBA" id="ARBA00023157"/>
    </source>
</evidence>
<evidence type="ECO:0000313" key="15">
    <source>
        <dbReference type="Proteomes" id="UP000265100"/>
    </source>
</evidence>
<dbReference type="Pfam" id="PF22705">
    <property type="entry name" value="C2-set_3"/>
    <property type="match status" value="1"/>
</dbReference>
<feature type="transmembrane region" description="Helical" evidence="11">
    <location>
        <begin position="285"/>
        <end position="305"/>
    </location>
</feature>
<dbReference type="GO" id="GO:0042102">
    <property type="term" value="P:positive regulation of T cell proliferation"/>
    <property type="evidence" value="ECO:0007669"/>
    <property type="project" value="TreeGrafter"/>
</dbReference>
<dbReference type="AlphaFoldDB" id="A0AAX7TPG8"/>
<keyword evidence="6 11" id="KW-0472">Membrane</keyword>
<keyword evidence="8" id="KW-0675">Receptor</keyword>
<dbReference type="InterPro" id="IPR036179">
    <property type="entry name" value="Ig-like_dom_sf"/>
</dbReference>
<proteinExistence type="predicted"/>
<feature type="signal peptide" evidence="12">
    <location>
        <begin position="1"/>
        <end position="21"/>
    </location>
</feature>
<keyword evidence="9" id="KW-0325">Glycoprotein</keyword>
<dbReference type="GO" id="GO:0042130">
    <property type="term" value="P:negative regulation of T cell proliferation"/>
    <property type="evidence" value="ECO:0007669"/>
    <property type="project" value="TreeGrafter"/>
</dbReference>
<sequence>MASGGTLLFIFTALCVTAVKSGFVKVECKAENVGQYGQQSLLECVVKTSTAIKDPTIRMVAWKKLTSPEDEGDPVLDFKRGKLDRPKRGYRFAEPSWNGKNMNVSLLITNTAVADDGDYKCIVITDSGDGSIVTTLKVQAKYSISTLYSIPEKIVPNTDSTLVCESRGGYPQGTIRWFDEEKHDWTASSKMEAKQSDDGLFQLTSRLSLLGGSTFSKYTCAVFNASGGKEDEKTFEMPPPPPSSQGGIGLVGPPVTPEKCLLRQLCQFHRKHQEQFSNKVEIYKIVVPLVVIGSLIICGLLIYGWRSREDLINFHLSPRPVKADGYTSPSLVRPEVSSCLKGVFRSHCRQSPCS</sequence>
<protein>
    <recommendedName>
        <fullName evidence="13">Ig-like domain-containing protein</fullName>
    </recommendedName>
</protein>
<dbReference type="Proteomes" id="UP000265100">
    <property type="component" value="Chromosome 6"/>
</dbReference>
<reference evidence="14" key="4">
    <citation type="submission" date="2025-09" db="UniProtKB">
        <authorList>
            <consortium name="Ensembl"/>
        </authorList>
    </citation>
    <scope>IDENTIFICATION</scope>
</reference>
<feature type="chain" id="PRO_5044191069" description="Ig-like domain-containing protein" evidence="12">
    <location>
        <begin position="22"/>
        <end position="354"/>
    </location>
</feature>
<evidence type="ECO:0000313" key="14">
    <source>
        <dbReference type="Ensembl" id="ENSACLP00000059098.1"/>
    </source>
</evidence>
<dbReference type="SUPFAM" id="SSF48726">
    <property type="entry name" value="Immunoglobulin"/>
    <property type="match status" value="2"/>
</dbReference>
<evidence type="ECO:0000256" key="2">
    <source>
        <dbReference type="ARBA" id="ARBA00022475"/>
    </source>
</evidence>
<dbReference type="Pfam" id="PF07686">
    <property type="entry name" value="V-set"/>
    <property type="match status" value="1"/>
</dbReference>
<keyword evidence="5 11" id="KW-1133">Transmembrane helix</keyword>
<dbReference type="InterPro" id="IPR003599">
    <property type="entry name" value="Ig_sub"/>
</dbReference>
<accession>A0AAX7TPG8</accession>
<evidence type="ECO:0000256" key="8">
    <source>
        <dbReference type="ARBA" id="ARBA00023170"/>
    </source>
</evidence>
<evidence type="ECO:0000256" key="6">
    <source>
        <dbReference type="ARBA" id="ARBA00023136"/>
    </source>
</evidence>
<dbReference type="PANTHER" id="PTHR25466">
    <property type="entry name" value="T-LYMPHOCYTE ACTIVATION ANTIGEN"/>
    <property type="match status" value="1"/>
</dbReference>
<evidence type="ECO:0000256" key="1">
    <source>
        <dbReference type="ARBA" id="ARBA00004251"/>
    </source>
</evidence>
<dbReference type="InterPro" id="IPR013106">
    <property type="entry name" value="Ig_V-set"/>
</dbReference>
<evidence type="ECO:0000259" key="13">
    <source>
        <dbReference type="PROSITE" id="PS50835"/>
    </source>
</evidence>
<keyword evidence="4 12" id="KW-0732">Signal</keyword>
<dbReference type="InterPro" id="IPR053896">
    <property type="entry name" value="BTN3A2-like_Ig-C"/>
</dbReference>
<dbReference type="InterPro" id="IPR051713">
    <property type="entry name" value="T-cell_Activation_Regulation"/>
</dbReference>
<evidence type="ECO:0000256" key="3">
    <source>
        <dbReference type="ARBA" id="ARBA00022692"/>
    </source>
</evidence>
<organism evidence="14 15">
    <name type="scientific">Astatotilapia calliptera</name>
    <name type="common">Eastern happy</name>
    <name type="synonym">Chromis callipterus</name>
    <dbReference type="NCBI Taxonomy" id="8154"/>
    <lineage>
        <taxon>Eukaryota</taxon>
        <taxon>Metazoa</taxon>
        <taxon>Chordata</taxon>
        <taxon>Craniata</taxon>
        <taxon>Vertebrata</taxon>
        <taxon>Euteleostomi</taxon>
        <taxon>Actinopterygii</taxon>
        <taxon>Neopterygii</taxon>
        <taxon>Teleostei</taxon>
        <taxon>Neoteleostei</taxon>
        <taxon>Acanthomorphata</taxon>
        <taxon>Ovalentaria</taxon>
        <taxon>Cichlomorphae</taxon>
        <taxon>Cichliformes</taxon>
        <taxon>Cichlidae</taxon>
        <taxon>African cichlids</taxon>
        <taxon>Pseudocrenilabrinae</taxon>
        <taxon>Haplochromini</taxon>
        <taxon>Astatotilapia</taxon>
    </lineage>
</organism>